<dbReference type="InterPro" id="IPR005259">
    <property type="entry name" value="PriA"/>
</dbReference>
<evidence type="ECO:0000256" key="5">
    <source>
        <dbReference type="ARBA" id="ARBA00022801"/>
    </source>
</evidence>
<dbReference type="Pfam" id="PF18319">
    <property type="entry name" value="Zn_ribbon_PriA"/>
    <property type="match status" value="1"/>
</dbReference>
<dbReference type="InterPro" id="IPR041236">
    <property type="entry name" value="PriA_C"/>
</dbReference>
<dbReference type="GO" id="GO:0003677">
    <property type="term" value="F:DNA binding"/>
    <property type="evidence" value="ECO:0007669"/>
    <property type="project" value="UniProtKB-UniRule"/>
</dbReference>
<dbReference type="FunFam" id="3.40.1440.60:FF:000001">
    <property type="entry name" value="Primosomal protein N"/>
    <property type="match status" value="1"/>
</dbReference>
<feature type="domain" description="Helicase C-terminal" evidence="14">
    <location>
        <begin position="562"/>
        <end position="717"/>
    </location>
</feature>
<comment type="cofactor">
    <cofactor evidence="12">
        <name>Zn(2+)</name>
        <dbReference type="ChEBI" id="CHEBI:29105"/>
    </cofactor>
    <text evidence="12">Binds 2 zinc ions per subunit.</text>
</comment>
<sequence>MSERFADIILPLPLANSYTYKIPEELSESVKLGMRVVVPFGSKKIYTGIVRYVHAVPPKVSSVKEIIALLDNAPILRRPQLPFWEWIANYYMAFIGDVYTAAVPAGLKLESETTITLNSDFEADAPFSEKELRIYNALSDNKPHSIKELTRITGFKTILPTVKNLMDQGAVSLSEELRAAYKPKRLTCVRLADDVTNDEQLQTIFDLLHRSKKQLNLLMVYLELSRHLTKTGSREVSKKELLEQSGSSAAVFDALVEKKILHTYSKEISRLDSTQTALQPLAVLNSFQKTAYRSLLSQLKEKNVVLLHGVTSSGKTEIYIHLIAETLKLGRQVLYLVPEIALTTQLTQRLERVFGNKLGVYHSKFSDNERVEIWNNLLNDKGYEIILGVRSSVFLPFRDLGLVIVDEEHESSYKQYDPAPRYHARNAAIVLANMHGAKTVLGSATPAIESYHNALAGKYGLVELTQRHEEIELPKVQTVDLKEAYRKKRITGHFTDELVEKITLALSNKEQVILFQNRRGYAPYIECKQCAYVPRCPHCDVSLTYHKHFDMITCHYCGYTSKVPANCPSCHTPSLQTKGFGTEQIEEEIHALFPDAKAARLDLDTVRTKKGFEKIIRDFESHSIDILIGTQMVTKGLDFGDVSLVGILNAGNLLFYPDFRAHERAFQLMAQVSGRAGRKSKQGLVVLQTPETDHPVIRQVIAHDYKGMFATQMRERHDFRYPPYFRLINIIIRHKDAGVNNHAAALIADELKKLLGTRVLGPNNPPVGRIQNWYIKHILLKIENAASPDAVKEIIRNVVSGIQSDGRFKSLQVNYDVDPM</sequence>
<dbReference type="SMART" id="SM00490">
    <property type="entry name" value="HELICc"/>
    <property type="match status" value="1"/>
</dbReference>
<dbReference type="Pfam" id="PF00271">
    <property type="entry name" value="Helicase_C"/>
    <property type="match status" value="1"/>
</dbReference>
<comment type="catalytic activity">
    <reaction evidence="11 12">
        <text>ATP + H2O = ADP + phosphate + H(+)</text>
        <dbReference type="Rhea" id="RHEA:13065"/>
        <dbReference type="ChEBI" id="CHEBI:15377"/>
        <dbReference type="ChEBI" id="CHEBI:15378"/>
        <dbReference type="ChEBI" id="CHEBI:30616"/>
        <dbReference type="ChEBI" id="CHEBI:43474"/>
        <dbReference type="ChEBI" id="CHEBI:456216"/>
        <dbReference type="EC" id="5.6.2.4"/>
    </reaction>
</comment>
<dbReference type="PROSITE" id="PS51194">
    <property type="entry name" value="HELICASE_CTER"/>
    <property type="match status" value="1"/>
</dbReference>
<evidence type="ECO:0000256" key="11">
    <source>
        <dbReference type="ARBA" id="ARBA00048988"/>
    </source>
</evidence>
<dbReference type="FunFam" id="3.40.50.300:FF:000489">
    <property type="entry name" value="Primosome assembly protein PriA"/>
    <property type="match status" value="1"/>
</dbReference>
<comment type="similarity">
    <text evidence="12">Belongs to the helicase family. PriA subfamily.</text>
</comment>
<dbReference type="Pfam" id="PF17764">
    <property type="entry name" value="PriA_3primeBD"/>
    <property type="match status" value="1"/>
</dbReference>
<dbReference type="GO" id="GO:0016887">
    <property type="term" value="F:ATP hydrolysis activity"/>
    <property type="evidence" value="ECO:0007669"/>
    <property type="project" value="RHEA"/>
</dbReference>
<evidence type="ECO:0000256" key="4">
    <source>
        <dbReference type="ARBA" id="ARBA00022741"/>
    </source>
</evidence>
<dbReference type="STRING" id="681398.PJIAN_2151"/>
<keyword evidence="3 12" id="KW-0479">Metal-binding</keyword>
<name>A0A170ZEI8_9BACT</name>
<reference evidence="16" key="1">
    <citation type="submission" date="2016-04" db="EMBL/GenBank/DDBJ databases">
        <title>Draft genome sequence of Paludibacter jiangxiensis strain NM7.</title>
        <authorList>
            <person name="Qiu Y."/>
            <person name="Matsuura N."/>
            <person name="Ohashi A."/>
            <person name="Tourlousse M.D."/>
            <person name="Sekiguchi Y."/>
        </authorList>
    </citation>
    <scope>NUCLEOTIDE SEQUENCE [LARGE SCALE GENOMIC DNA]</scope>
    <source>
        <strain evidence="16">NM7</strain>
    </source>
</reference>
<evidence type="ECO:0000256" key="7">
    <source>
        <dbReference type="ARBA" id="ARBA00022833"/>
    </source>
</evidence>
<feature type="binding site" evidence="12">
    <location>
        <position position="527"/>
    </location>
    <ligand>
        <name>Zn(2+)</name>
        <dbReference type="ChEBI" id="CHEBI:29105"/>
        <label>1</label>
    </ligand>
</feature>
<organism evidence="15 16">
    <name type="scientific">Paludibacter jiangxiensis</name>
    <dbReference type="NCBI Taxonomy" id="681398"/>
    <lineage>
        <taxon>Bacteria</taxon>
        <taxon>Pseudomonadati</taxon>
        <taxon>Bacteroidota</taxon>
        <taxon>Bacteroidia</taxon>
        <taxon>Bacteroidales</taxon>
        <taxon>Paludibacteraceae</taxon>
        <taxon>Paludibacter</taxon>
    </lineage>
</organism>
<dbReference type="HAMAP" id="MF_00983">
    <property type="entry name" value="PriA"/>
    <property type="match status" value="1"/>
</dbReference>
<feature type="binding site" evidence="12">
    <location>
        <position position="570"/>
    </location>
    <ligand>
        <name>Zn(2+)</name>
        <dbReference type="ChEBI" id="CHEBI:29105"/>
        <label>1</label>
    </ligand>
</feature>
<feature type="binding site" evidence="12">
    <location>
        <position position="539"/>
    </location>
    <ligand>
        <name>Zn(2+)</name>
        <dbReference type="ChEBI" id="CHEBI:29105"/>
        <label>2</label>
    </ligand>
</feature>
<dbReference type="OrthoDB" id="9759544at2"/>
<feature type="domain" description="Helicase ATP-binding" evidence="13">
    <location>
        <begin position="296"/>
        <end position="464"/>
    </location>
</feature>
<accession>A0A170ZEI8</accession>
<feature type="binding site" evidence="12">
    <location>
        <position position="554"/>
    </location>
    <ligand>
        <name>Zn(2+)</name>
        <dbReference type="ChEBI" id="CHEBI:29105"/>
        <label>2</label>
    </ligand>
</feature>
<keyword evidence="2 12" id="KW-0235">DNA replication</keyword>
<keyword evidence="9 12" id="KW-0238">DNA-binding</keyword>
<keyword evidence="7 12" id="KW-0862">Zinc</keyword>
<keyword evidence="5 12" id="KW-0378">Hydrolase</keyword>
<evidence type="ECO:0000256" key="12">
    <source>
        <dbReference type="HAMAP-Rule" id="MF_00983"/>
    </source>
</evidence>
<feature type="binding site" evidence="12">
    <location>
        <position position="557"/>
    </location>
    <ligand>
        <name>Zn(2+)</name>
        <dbReference type="ChEBI" id="CHEBI:29105"/>
        <label>2</label>
    </ligand>
</feature>
<evidence type="ECO:0000256" key="3">
    <source>
        <dbReference type="ARBA" id="ARBA00022723"/>
    </source>
</evidence>
<evidence type="ECO:0000256" key="6">
    <source>
        <dbReference type="ARBA" id="ARBA00022806"/>
    </source>
</evidence>
<evidence type="ECO:0000256" key="8">
    <source>
        <dbReference type="ARBA" id="ARBA00022840"/>
    </source>
</evidence>
<reference evidence="16" key="2">
    <citation type="journal article" date="2017" name="Genome Announc.">
        <title>Draft genome sequence of Paludibacter jiangxiensis NM7(T), a propionate-producing fermentative bacterium.</title>
        <authorList>
            <person name="Qiu Y.-L."/>
            <person name="Tourlousse D.M."/>
            <person name="Matsuura N."/>
            <person name="Ohashi A."/>
            <person name="Sekiguchi Y."/>
        </authorList>
    </citation>
    <scope>NUCLEOTIDE SEQUENCE [LARGE SCALE GENOMIC DNA]</scope>
    <source>
        <strain evidence="16">NM7</strain>
    </source>
</reference>
<feature type="binding site" evidence="12">
    <location>
        <position position="536"/>
    </location>
    <ligand>
        <name>Zn(2+)</name>
        <dbReference type="ChEBI" id="CHEBI:29105"/>
        <label>2</label>
    </ligand>
</feature>
<feature type="binding site" evidence="12">
    <location>
        <position position="530"/>
    </location>
    <ligand>
        <name>Zn(2+)</name>
        <dbReference type="ChEBI" id="CHEBI:29105"/>
        <label>1</label>
    </ligand>
</feature>
<dbReference type="CDD" id="cd18804">
    <property type="entry name" value="SF2_C_priA"/>
    <property type="match status" value="1"/>
</dbReference>
<dbReference type="PROSITE" id="PS51192">
    <property type="entry name" value="HELICASE_ATP_BIND_1"/>
    <property type="match status" value="1"/>
</dbReference>
<dbReference type="InterPro" id="IPR014001">
    <property type="entry name" value="Helicase_ATP-bd"/>
</dbReference>
<dbReference type="NCBIfam" id="TIGR00595">
    <property type="entry name" value="priA"/>
    <property type="match status" value="1"/>
</dbReference>
<dbReference type="EC" id="5.6.2.4" evidence="12"/>
<dbReference type="GO" id="GO:0043138">
    <property type="term" value="F:3'-5' DNA helicase activity"/>
    <property type="evidence" value="ECO:0007669"/>
    <property type="project" value="UniProtKB-EC"/>
</dbReference>
<comment type="function">
    <text evidence="12">Initiates the restart of stalled replication forks, which reloads the replicative helicase on sites other than the origin of replication. Recognizes and binds to abandoned replication forks and remodels them to uncover a helicase loading site. Promotes assembly of the primosome at these replication forks.</text>
</comment>
<dbReference type="InterPro" id="IPR041222">
    <property type="entry name" value="PriA_3primeBD"/>
</dbReference>
<dbReference type="SUPFAM" id="SSF52540">
    <property type="entry name" value="P-loop containing nucleoside triphosphate hydrolases"/>
    <property type="match status" value="2"/>
</dbReference>
<comment type="subunit">
    <text evidence="12">Component of the replication restart primosome.</text>
</comment>
<dbReference type="GO" id="GO:1990077">
    <property type="term" value="C:primosome complex"/>
    <property type="evidence" value="ECO:0007669"/>
    <property type="project" value="UniProtKB-UniRule"/>
</dbReference>
<evidence type="ECO:0000313" key="16">
    <source>
        <dbReference type="Proteomes" id="UP000076586"/>
    </source>
</evidence>
<keyword evidence="8 12" id="KW-0067">ATP-binding</keyword>
<keyword evidence="1 12" id="KW-0639">Primosome</keyword>
<keyword evidence="6 12" id="KW-0347">Helicase</keyword>
<dbReference type="RefSeq" id="WP_068703024.1">
    <property type="nucleotide sequence ID" value="NZ_BDCR01000002.1"/>
</dbReference>
<comment type="catalytic activity">
    <reaction evidence="12">
        <text>Couples ATP hydrolysis with the unwinding of duplex DNA by translocating in the 3'-5' direction.</text>
        <dbReference type="EC" id="5.6.2.4"/>
    </reaction>
</comment>
<dbReference type="Pfam" id="PF00270">
    <property type="entry name" value="DEAD"/>
    <property type="match status" value="1"/>
</dbReference>
<evidence type="ECO:0000259" key="14">
    <source>
        <dbReference type="PROSITE" id="PS51194"/>
    </source>
</evidence>
<dbReference type="GO" id="GO:0006270">
    <property type="term" value="P:DNA replication initiation"/>
    <property type="evidence" value="ECO:0007669"/>
    <property type="project" value="TreeGrafter"/>
</dbReference>
<evidence type="ECO:0000256" key="2">
    <source>
        <dbReference type="ARBA" id="ARBA00022705"/>
    </source>
</evidence>
<dbReference type="Gene3D" id="3.40.50.300">
    <property type="entry name" value="P-loop containing nucleotide triphosphate hydrolases"/>
    <property type="match status" value="2"/>
</dbReference>
<dbReference type="Gene3D" id="3.40.1440.60">
    <property type="entry name" value="PriA, 3(prime) DNA-binding domain"/>
    <property type="match status" value="1"/>
</dbReference>
<dbReference type="PANTHER" id="PTHR30580">
    <property type="entry name" value="PRIMOSOMAL PROTEIN N"/>
    <property type="match status" value="1"/>
</dbReference>
<gene>
    <name evidence="12" type="primary">priA</name>
    <name evidence="15" type="ORF">PJIAN_2151</name>
</gene>
<dbReference type="GO" id="GO:0006269">
    <property type="term" value="P:DNA replication, synthesis of primer"/>
    <property type="evidence" value="ECO:0007669"/>
    <property type="project" value="UniProtKB-KW"/>
</dbReference>
<comment type="caution">
    <text evidence="15">The sequence shown here is derived from an EMBL/GenBank/DDBJ whole genome shotgun (WGS) entry which is preliminary data.</text>
</comment>
<keyword evidence="4 12" id="KW-0547">Nucleotide-binding</keyword>
<dbReference type="InterPro" id="IPR011545">
    <property type="entry name" value="DEAD/DEAH_box_helicase_dom"/>
</dbReference>
<evidence type="ECO:0000256" key="9">
    <source>
        <dbReference type="ARBA" id="ARBA00023125"/>
    </source>
</evidence>
<dbReference type="SMART" id="SM00487">
    <property type="entry name" value="DEXDc"/>
    <property type="match status" value="1"/>
</dbReference>
<dbReference type="GO" id="GO:0006310">
    <property type="term" value="P:DNA recombination"/>
    <property type="evidence" value="ECO:0007669"/>
    <property type="project" value="InterPro"/>
</dbReference>
<dbReference type="GO" id="GO:0008270">
    <property type="term" value="F:zinc ion binding"/>
    <property type="evidence" value="ECO:0007669"/>
    <property type="project" value="UniProtKB-UniRule"/>
</dbReference>
<dbReference type="Pfam" id="PF18074">
    <property type="entry name" value="PriA_C"/>
    <property type="match status" value="1"/>
</dbReference>
<protein>
    <recommendedName>
        <fullName evidence="12">Replication restart protein PriA</fullName>
    </recommendedName>
    <alternativeName>
        <fullName evidence="12">ATP-dependent DNA helicase PriA</fullName>
        <ecNumber evidence="12">5.6.2.4</ecNumber>
    </alternativeName>
    <alternativeName>
        <fullName evidence="12">DNA 3'-5' helicase PriA</fullName>
    </alternativeName>
</protein>
<dbReference type="AlphaFoldDB" id="A0A170ZEI8"/>
<dbReference type="GO" id="GO:0005524">
    <property type="term" value="F:ATP binding"/>
    <property type="evidence" value="ECO:0007669"/>
    <property type="project" value="UniProtKB-UniRule"/>
</dbReference>
<dbReference type="InterPro" id="IPR040498">
    <property type="entry name" value="PriA_CRR"/>
</dbReference>
<proteinExistence type="inferred from homology"/>
<dbReference type="InterPro" id="IPR001650">
    <property type="entry name" value="Helicase_C-like"/>
</dbReference>
<keyword evidence="10 12" id="KW-0413">Isomerase</keyword>
<dbReference type="Proteomes" id="UP000076586">
    <property type="component" value="Unassembled WGS sequence"/>
</dbReference>
<dbReference type="EMBL" id="BDCR01000002">
    <property type="protein sequence ID" value="GAT62592.1"/>
    <property type="molecule type" value="Genomic_DNA"/>
</dbReference>
<evidence type="ECO:0000259" key="13">
    <source>
        <dbReference type="PROSITE" id="PS51192"/>
    </source>
</evidence>
<evidence type="ECO:0000256" key="10">
    <source>
        <dbReference type="ARBA" id="ARBA00023235"/>
    </source>
</evidence>
<evidence type="ECO:0000256" key="1">
    <source>
        <dbReference type="ARBA" id="ARBA00022515"/>
    </source>
</evidence>
<dbReference type="CDD" id="cd17929">
    <property type="entry name" value="DEXHc_priA"/>
    <property type="match status" value="1"/>
</dbReference>
<dbReference type="GO" id="GO:0006302">
    <property type="term" value="P:double-strand break repair"/>
    <property type="evidence" value="ECO:0007669"/>
    <property type="project" value="InterPro"/>
</dbReference>
<evidence type="ECO:0000313" key="15">
    <source>
        <dbReference type="EMBL" id="GAT62592.1"/>
    </source>
</evidence>
<feature type="binding site" evidence="12">
    <location>
        <position position="567"/>
    </location>
    <ligand>
        <name>Zn(2+)</name>
        <dbReference type="ChEBI" id="CHEBI:29105"/>
        <label>1</label>
    </ligand>
</feature>
<dbReference type="InterPro" id="IPR027417">
    <property type="entry name" value="P-loop_NTPase"/>
</dbReference>
<dbReference type="InterPro" id="IPR042115">
    <property type="entry name" value="PriA_3primeBD_sf"/>
</dbReference>
<keyword evidence="16" id="KW-1185">Reference proteome</keyword>
<dbReference type="PANTHER" id="PTHR30580:SF0">
    <property type="entry name" value="PRIMOSOMAL PROTEIN N"/>
    <property type="match status" value="1"/>
</dbReference>